<dbReference type="GO" id="GO:0035371">
    <property type="term" value="C:microtubule plus-end"/>
    <property type="evidence" value="ECO:0007669"/>
    <property type="project" value="TreeGrafter"/>
</dbReference>
<dbReference type="EMBL" id="JAODUO010001205">
    <property type="protein sequence ID" value="KAK2169017.1"/>
    <property type="molecule type" value="Genomic_DNA"/>
</dbReference>
<sequence>MLEGEKSALVLENERQRAQYEKYLDEIANQVVQALMSQKSLREECAKLQRRVIDLEYQNRHLHHMFQQRIRFASDSLLQSVPGVKSALRGCGTEGPTASNSSSSSGRQPAQSRAPRLPEQGQILLHATASPFSEVSLESLQSMCSNNNEAVSHLYTFSFSLFYTCISLMV</sequence>
<accession>A0AAD9KCY9</accession>
<evidence type="ECO:0000313" key="3">
    <source>
        <dbReference type="Proteomes" id="UP001209878"/>
    </source>
</evidence>
<feature type="region of interest" description="Disordered" evidence="1">
    <location>
        <begin position="88"/>
        <end position="116"/>
    </location>
</feature>
<comment type="caution">
    <text evidence="2">The sequence shown here is derived from an EMBL/GenBank/DDBJ whole genome shotgun (WGS) entry which is preliminary data.</text>
</comment>
<dbReference type="Proteomes" id="UP001209878">
    <property type="component" value="Unassembled WGS sequence"/>
</dbReference>
<proteinExistence type="predicted"/>
<evidence type="ECO:0000256" key="1">
    <source>
        <dbReference type="SAM" id="MobiDB-lite"/>
    </source>
</evidence>
<dbReference type="AlphaFoldDB" id="A0AAD9KCY9"/>
<name>A0AAD9KCY9_RIDPI</name>
<reference evidence="2" key="1">
    <citation type="journal article" date="2023" name="Mol. Biol. Evol.">
        <title>Third-Generation Sequencing Reveals the Adaptive Role of the Epigenome in Three Deep-Sea Polychaetes.</title>
        <authorList>
            <person name="Perez M."/>
            <person name="Aroh O."/>
            <person name="Sun Y."/>
            <person name="Lan Y."/>
            <person name="Juniper S.K."/>
            <person name="Young C.R."/>
            <person name="Angers B."/>
            <person name="Qian P.Y."/>
        </authorList>
    </citation>
    <scope>NUCLEOTIDE SEQUENCE</scope>
    <source>
        <strain evidence="2">R07B-5</strain>
    </source>
</reference>
<dbReference type="GO" id="GO:0007019">
    <property type="term" value="P:microtubule depolymerization"/>
    <property type="evidence" value="ECO:0007669"/>
    <property type="project" value="TreeGrafter"/>
</dbReference>
<keyword evidence="3" id="KW-1185">Reference proteome</keyword>
<gene>
    <name evidence="2" type="ORF">NP493_1206g00049</name>
</gene>
<dbReference type="PANTHER" id="PTHR21740">
    <property type="entry name" value="NCK-ASSOCIATED PROTEIN 5"/>
    <property type="match status" value="1"/>
</dbReference>
<dbReference type="PANTHER" id="PTHR21740:SF8">
    <property type="entry name" value="NCK-ASSOCIATED PROTEIN 5"/>
    <property type="match status" value="1"/>
</dbReference>
<evidence type="ECO:0000313" key="2">
    <source>
        <dbReference type="EMBL" id="KAK2169017.1"/>
    </source>
</evidence>
<dbReference type="GO" id="GO:0001578">
    <property type="term" value="P:microtubule bundle formation"/>
    <property type="evidence" value="ECO:0007669"/>
    <property type="project" value="TreeGrafter"/>
</dbReference>
<protein>
    <submittedName>
        <fullName evidence="2">Uncharacterized protein</fullName>
    </submittedName>
</protein>
<dbReference type="InterPro" id="IPR026163">
    <property type="entry name" value="Nckap5l"/>
</dbReference>
<organism evidence="2 3">
    <name type="scientific">Ridgeia piscesae</name>
    <name type="common">Tubeworm</name>
    <dbReference type="NCBI Taxonomy" id="27915"/>
    <lineage>
        <taxon>Eukaryota</taxon>
        <taxon>Metazoa</taxon>
        <taxon>Spiralia</taxon>
        <taxon>Lophotrochozoa</taxon>
        <taxon>Annelida</taxon>
        <taxon>Polychaeta</taxon>
        <taxon>Sedentaria</taxon>
        <taxon>Canalipalpata</taxon>
        <taxon>Sabellida</taxon>
        <taxon>Siboglinidae</taxon>
        <taxon>Ridgeia</taxon>
    </lineage>
</organism>